<dbReference type="AlphaFoldDB" id="A0A6J6EE60"/>
<dbReference type="InterPro" id="IPR008927">
    <property type="entry name" value="6-PGluconate_DH-like_C_sf"/>
</dbReference>
<protein>
    <submittedName>
        <fullName evidence="6">Unannotated protein</fullName>
    </submittedName>
</protein>
<reference evidence="6" key="1">
    <citation type="submission" date="2020-05" db="EMBL/GenBank/DDBJ databases">
        <authorList>
            <person name="Chiriac C."/>
            <person name="Salcher M."/>
            <person name="Ghai R."/>
            <person name="Kavagutti S V."/>
        </authorList>
    </citation>
    <scope>NUCLEOTIDE SEQUENCE</scope>
</reference>
<proteinExistence type="inferred from homology"/>
<gene>
    <name evidence="6" type="ORF">UFOPK1650_00857</name>
</gene>
<dbReference type="SUPFAM" id="SSF48179">
    <property type="entry name" value="6-phosphogluconate dehydrogenase C-terminal domain-like"/>
    <property type="match status" value="1"/>
</dbReference>
<dbReference type="InterPro" id="IPR028939">
    <property type="entry name" value="P5C_Rdtase_cat_N"/>
</dbReference>
<keyword evidence="3" id="KW-0560">Oxidoreductase</keyword>
<name>A0A6J6EE60_9ZZZZ</name>
<evidence type="ECO:0000256" key="2">
    <source>
        <dbReference type="ARBA" id="ARBA00022857"/>
    </source>
</evidence>
<keyword evidence="2" id="KW-0521">NADP</keyword>
<dbReference type="PANTHER" id="PTHR11645:SF0">
    <property type="entry name" value="PYRROLINE-5-CARBOXYLATE REDUCTASE 3"/>
    <property type="match status" value="1"/>
</dbReference>
<dbReference type="HAMAP" id="MF_01925">
    <property type="entry name" value="P5C_reductase"/>
    <property type="match status" value="1"/>
</dbReference>
<dbReference type="EMBL" id="CAEZTJ010000136">
    <property type="protein sequence ID" value="CAB4573729.1"/>
    <property type="molecule type" value="Genomic_DNA"/>
</dbReference>
<accession>A0A6J6EE60</accession>
<feature type="domain" description="Pyrroline-5-carboxylate reductase dimerisation" evidence="5">
    <location>
        <begin position="148"/>
        <end position="252"/>
    </location>
</feature>
<dbReference type="GO" id="GO:0004735">
    <property type="term" value="F:pyrroline-5-carboxylate reductase activity"/>
    <property type="evidence" value="ECO:0007669"/>
    <property type="project" value="InterPro"/>
</dbReference>
<comment type="similarity">
    <text evidence="1">Belongs to the pyrroline-5-carboxylate reductase family.</text>
</comment>
<dbReference type="Pfam" id="PF14748">
    <property type="entry name" value="P5CR_dimer"/>
    <property type="match status" value="1"/>
</dbReference>
<evidence type="ECO:0000256" key="1">
    <source>
        <dbReference type="ARBA" id="ARBA00005525"/>
    </source>
</evidence>
<organism evidence="6">
    <name type="scientific">freshwater metagenome</name>
    <dbReference type="NCBI Taxonomy" id="449393"/>
    <lineage>
        <taxon>unclassified sequences</taxon>
        <taxon>metagenomes</taxon>
        <taxon>ecological metagenomes</taxon>
    </lineage>
</organism>
<evidence type="ECO:0000256" key="3">
    <source>
        <dbReference type="ARBA" id="ARBA00023002"/>
    </source>
</evidence>
<dbReference type="GO" id="GO:0055129">
    <property type="term" value="P:L-proline biosynthetic process"/>
    <property type="evidence" value="ECO:0007669"/>
    <property type="project" value="TreeGrafter"/>
</dbReference>
<dbReference type="NCBIfam" id="TIGR00112">
    <property type="entry name" value="proC"/>
    <property type="match status" value="1"/>
</dbReference>
<evidence type="ECO:0000313" key="6">
    <source>
        <dbReference type="EMBL" id="CAB4573729.1"/>
    </source>
</evidence>
<feature type="domain" description="Pyrroline-5-carboxylate reductase catalytic N-terminal" evidence="4">
    <location>
        <begin position="1"/>
        <end position="85"/>
    </location>
</feature>
<dbReference type="FunFam" id="1.10.3730.10:FF:000001">
    <property type="entry name" value="Pyrroline-5-carboxylate reductase"/>
    <property type="match status" value="1"/>
</dbReference>
<dbReference type="PIRSF" id="PIRSF000193">
    <property type="entry name" value="Pyrrol-5-carb_rd"/>
    <property type="match status" value="1"/>
</dbReference>
<dbReference type="Gene3D" id="1.10.3730.10">
    <property type="entry name" value="ProC C-terminal domain-like"/>
    <property type="match status" value="1"/>
</dbReference>
<evidence type="ECO:0000259" key="4">
    <source>
        <dbReference type="Pfam" id="PF03807"/>
    </source>
</evidence>
<dbReference type="InterPro" id="IPR029036">
    <property type="entry name" value="P5CR_dimer"/>
</dbReference>
<evidence type="ECO:0000259" key="5">
    <source>
        <dbReference type="Pfam" id="PF14748"/>
    </source>
</evidence>
<dbReference type="InterPro" id="IPR036291">
    <property type="entry name" value="NAD(P)-bd_dom_sf"/>
</dbReference>
<dbReference type="PANTHER" id="PTHR11645">
    <property type="entry name" value="PYRROLINE-5-CARBOXYLATE REDUCTASE"/>
    <property type="match status" value="1"/>
</dbReference>
<sequence length="253" mass="26607">MGQAVIATLIKAGIPKDQISFTRKRSELNDEIIKAYGISARSLAELARESDLIFLAMKPQDLIAILDEIKTNVPAETLIVSLAAGKKTGVIQAALGDKNPVIRVMPNTPMVVGEGVSVISASSNVDPAELEWVRGLLAVGGLAMVIDESLQDAVTSISGSGPAYFFAFIEAMVSAGEKLGISNHDATALAIATIKGAAVMLEESGKSATTLRENVTSPKGVTAEALKVFRERGLDEMVEAAMRAARDRSLELG</sequence>
<dbReference type="SUPFAM" id="SSF51735">
    <property type="entry name" value="NAD(P)-binding Rossmann-fold domains"/>
    <property type="match status" value="1"/>
</dbReference>
<dbReference type="Gene3D" id="3.40.50.720">
    <property type="entry name" value="NAD(P)-binding Rossmann-like Domain"/>
    <property type="match status" value="1"/>
</dbReference>
<dbReference type="Pfam" id="PF03807">
    <property type="entry name" value="F420_oxidored"/>
    <property type="match status" value="1"/>
</dbReference>
<dbReference type="InterPro" id="IPR000304">
    <property type="entry name" value="Pyrroline-COOH_reductase"/>
</dbReference>